<dbReference type="EMBL" id="BSUJ01000001">
    <property type="protein sequence ID" value="GMA21219.1"/>
    <property type="molecule type" value="Genomic_DNA"/>
</dbReference>
<gene>
    <name evidence="2" type="ORF">GCM10025862_32400</name>
</gene>
<organism evidence="2 3">
    <name type="scientific">Arsenicicoccus piscis</name>
    <dbReference type="NCBI Taxonomy" id="673954"/>
    <lineage>
        <taxon>Bacteria</taxon>
        <taxon>Bacillati</taxon>
        <taxon>Actinomycetota</taxon>
        <taxon>Actinomycetes</taxon>
        <taxon>Micrococcales</taxon>
        <taxon>Intrasporangiaceae</taxon>
        <taxon>Arsenicicoccus</taxon>
    </lineage>
</organism>
<feature type="compositionally biased region" description="Basic and acidic residues" evidence="1">
    <location>
        <begin position="1"/>
        <end position="26"/>
    </location>
</feature>
<keyword evidence="3" id="KW-1185">Reference proteome</keyword>
<feature type="region of interest" description="Disordered" evidence="1">
    <location>
        <begin position="202"/>
        <end position="224"/>
    </location>
</feature>
<evidence type="ECO:0000313" key="3">
    <source>
        <dbReference type="Proteomes" id="UP001157109"/>
    </source>
</evidence>
<name>A0ABQ6HRZ2_9MICO</name>
<protein>
    <submittedName>
        <fullName evidence="2">Uncharacterized protein</fullName>
    </submittedName>
</protein>
<feature type="region of interest" description="Disordered" evidence="1">
    <location>
        <begin position="1"/>
        <end position="35"/>
    </location>
</feature>
<evidence type="ECO:0000313" key="2">
    <source>
        <dbReference type="EMBL" id="GMA21219.1"/>
    </source>
</evidence>
<evidence type="ECO:0000256" key="1">
    <source>
        <dbReference type="SAM" id="MobiDB-lite"/>
    </source>
</evidence>
<comment type="caution">
    <text evidence="2">The sequence shown here is derived from an EMBL/GenBank/DDBJ whole genome shotgun (WGS) entry which is preliminary data.</text>
</comment>
<reference evidence="3" key="1">
    <citation type="journal article" date="2019" name="Int. J. Syst. Evol. Microbiol.">
        <title>The Global Catalogue of Microorganisms (GCM) 10K type strain sequencing project: providing services to taxonomists for standard genome sequencing and annotation.</title>
        <authorList>
            <consortium name="The Broad Institute Genomics Platform"/>
            <consortium name="The Broad Institute Genome Sequencing Center for Infectious Disease"/>
            <person name="Wu L."/>
            <person name="Ma J."/>
        </authorList>
    </citation>
    <scope>NUCLEOTIDE SEQUENCE [LARGE SCALE GENOMIC DNA]</scope>
    <source>
        <strain evidence="3">NBRC 105830</strain>
    </source>
</reference>
<proteinExistence type="predicted"/>
<accession>A0ABQ6HRZ2</accession>
<dbReference type="Proteomes" id="UP001157109">
    <property type="component" value="Unassembled WGS sequence"/>
</dbReference>
<sequence length="224" mass="23487">MRRDELEADLDRREVRRQAEPLEHPRGVAGDLQLGDGDGRARVVGGVRAGLVPLHEVGQLRVVDQTLHADLAPGVGDAVGASPVARHARSSEPGLGAGEVVDRDDPAEPAAALLGAVAHRLAEGRLVRRRVVEHLDDLDVEVLGQGQDHVAGAEARVHPAVDRPHTECLAEAVGRGDGPVGLRGIGHMINAHGVMVAQGDGPQGIRLRDGELPSLPAAAGRPRR</sequence>